<evidence type="ECO:0000313" key="2">
    <source>
        <dbReference type="Proteomes" id="UP000054321"/>
    </source>
</evidence>
<proteinExistence type="predicted"/>
<reference evidence="1 2" key="1">
    <citation type="submission" date="2014-04" db="EMBL/GenBank/DDBJ databases">
        <authorList>
            <consortium name="DOE Joint Genome Institute"/>
            <person name="Kuo A."/>
            <person name="Martino E."/>
            <person name="Perotto S."/>
            <person name="Kohler A."/>
            <person name="Nagy L.G."/>
            <person name="Floudas D."/>
            <person name="Copeland A."/>
            <person name="Barry K.W."/>
            <person name="Cichocki N."/>
            <person name="Veneault-Fourrey C."/>
            <person name="LaButti K."/>
            <person name="Lindquist E.A."/>
            <person name="Lipzen A."/>
            <person name="Lundell T."/>
            <person name="Morin E."/>
            <person name="Murat C."/>
            <person name="Sun H."/>
            <person name="Tunlid A."/>
            <person name="Henrissat B."/>
            <person name="Grigoriev I.V."/>
            <person name="Hibbett D.S."/>
            <person name="Martin F."/>
            <person name="Nordberg H.P."/>
            <person name="Cantor M.N."/>
            <person name="Hua S.X."/>
        </authorList>
    </citation>
    <scope>NUCLEOTIDE SEQUENCE [LARGE SCALE GENOMIC DNA]</scope>
    <source>
        <strain evidence="1 2">Zn</strain>
    </source>
</reference>
<dbReference type="HOGENOM" id="CLU_2671692_0_0_1"/>
<dbReference type="AlphaFoldDB" id="A0A0C3GV77"/>
<dbReference type="Proteomes" id="UP000054321">
    <property type="component" value="Unassembled WGS sequence"/>
</dbReference>
<organism evidence="1 2">
    <name type="scientific">Oidiodendron maius (strain Zn)</name>
    <dbReference type="NCBI Taxonomy" id="913774"/>
    <lineage>
        <taxon>Eukaryota</taxon>
        <taxon>Fungi</taxon>
        <taxon>Dikarya</taxon>
        <taxon>Ascomycota</taxon>
        <taxon>Pezizomycotina</taxon>
        <taxon>Leotiomycetes</taxon>
        <taxon>Leotiomycetes incertae sedis</taxon>
        <taxon>Myxotrichaceae</taxon>
        <taxon>Oidiodendron</taxon>
    </lineage>
</organism>
<keyword evidence="2" id="KW-1185">Reference proteome</keyword>
<dbReference type="EMBL" id="KN832887">
    <property type="protein sequence ID" value="KIM95149.1"/>
    <property type="molecule type" value="Genomic_DNA"/>
</dbReference>
<name>A0A0C3GV77_OIDMZ</name>
<sequence length="75" mass="8313">MLLILSQPNLILAGDGAKTRRLHSASVQKLQQSLRVLDESELVAPQALFSASERAIFSKSRCRIRQTSGLRSESF</sequence>
<dbReference type="InParanoid" id="A0A0C3GV77"/>
<evidence type="ECO:0000313" key="1">
    <source>
        <dbReference type="EMBL" id="KIM95149.1"/>
    </source>
</evidence>
<protein>
    <submittedName>
        <fullName evidence="1">Uncharacterized protein</fullName>
    </submittedName>
</protein>
<gene>
    <name evidence="1" type="ORF">OIDMADRAFT_21068</name>
</gene>
<reference evidence="2" key="2">
    <citation type="submission" date="2015-01" db="EMBL/GenBank/DDBJ databases">
        <title>Evolutionary Origins and Diversification of the Mycorrhizal Mutualists.</title>
        <authorList>
            <consortium name="DOE Joint Genome Institute"/>
            <consortium name="Mycorrhizal Genomics Consortium"/>
            <person name="Kohler A."/>
            <person name="Kuo A."/>
            <person name="Nagy L.G."/>
            <person name="Floudas D."/>
            <person name="Copeland A."/>
            <person name="Barry K.W."/>
            <person name="Cichocki N."/>
            <person name="Veneault-Fourrey C."/>
            <person name="LaButti K."/>
            <person name="Lindquist E.A."/>
            <person name="Lipzen A."/>
            <person name="Lundell T."/>
            <person name="Morin E."/>
            <person name="Murat C."/>
            <person name="Riley R."/>
            <person name="Ohm R."/>
            <person name="Sun H."/>
            <person name="Tunlid A."/>
            <person name="Henrissat B."/>
            <person name="Grigoriev I.V."/>
            <person name="Hibbett D.S."/>
            <person name="Martin F."/>
        </authorList>
    </citation>
    <scope>NUCLEOTIDE SEQUENCE [LARGE SCALE GENOMIC DNA]</scope>
    <source>
        <strain evidence="2">Zn</strain>
    </source>
</reference>
<accession>A0A0C3GV77</accession>